<comment type="caution">
    <text evidence="2">The sequence shown here is derived from an EMBL/GenBank/DDBJ whole genome shotgun (WGS) entry which is preliminary data.</text>
</comment>
<feature type="region of interest" description="Disordered" evidence="1">
    <location>
        <begin position="1"/>
        <end position="32"/>
    </location>
</feature>
<dbReference type="PANTHER" id="PTHR33223:SF10">
    <property type="entry name" value="AMINOTRANSFERASE-LIKE PLANT MOBILE DOMAIN-CONTAINING PROTEIN"/>
    <property type="match status" value="1"/>
</dbReference>
<evidence type="ECO:0008006" key="4">
    <source>
        <dbReference type="Google" id="ProtNLM"/>
    </source>
</evidence>
<proteinExistence type="predicted"/>
<reference evidence="2" key="1">
    <citation type="submission" date="2018-05" db="EMBL/GenBank/DDBJ databases">
        <title>Draft genome of Mucuna pruriens seed.</title>
        <authorList>
            <person name="Nnadi N.E."/>
            <person name="Vos R."/>
            <person name="Hasami M.H."/>
            <person name="Devisetty U.K."/>
            <person name="Aguiy J.C."/>
        </authorList>
    </citation>
    <scope>NUCLEOTIDE SEQUENCE [LARGE SCALE GENOMIC DNA]</scope>
    <source>
        <strain evidence="2">JCA_2017</strain>
    </source>
</reference>
<feature type="non-terminal residue" evidence="2">
    <location>
        <position position="1"/>
    </location>
</feature>
<keyword evidence="3" id="KW-1185">Reference proteome</keyword>
<dbReference type="OrthoDB" id="1752139at2759"/>
<protein>
    <recommendedName>
        <fullName evidence="4">Retrotransposon gag domain-containing protein</fullName>
    </recommendedName>
</protein>
<feature type="compositionally biased region" description="Basic and acidic residues" evidence="1">
    <location>
        <begin position="1"/>
        <end position="14"/>
    </location>
</feature>
<evidence type="ECO:0000256" key="1">
    <source>
        <dbReference type="SAM" id="MobiDB-lite"/>
    </source>
</evidence>
<evidence type="ECO:0000313" key="3">
    <source>
        <dbReference type="Proteomes" id="UP000257109"/>
    </source>
</evidence>
<evidence type="ECO:0000313" key="2">
    <source>
        <dbReference type="EMBL" id="RDX83640.1"/>
    </source>
</evidence>
<accession>A0A371FZE3</accession>
<dbReference type="EMBL" id="QJKJ01007290">
    <property type="protein sequence ID" value="RDX83640.1"/>
    <property type="molecule type" value="Genomic_DNA"/>
</dbReference>
<name>A0A371FZE3_MUCPR</name>
<organism evidence="2 3">
    <name type="scientific">Mucuna pruriens</name>
    <name type="common">Velvet bean</name>
    <name type="synonym">Dolichos pruriens</name>
    <dbReference type="NCBI Taxonomy" id="157652"/>
    <lineage>
        <taxon>Eukaryota</taxon>
        <taxon>Viridiplantae</taxon>
        <taxon>Streptophyta</taxon>
        <taxon>Embryophyta</taxon>
        <taxon>Tracheophyta</taxon>
        <taxon>Spermatophyta</taxon>
        <taxon>Magnoliopsida</taxon>
        <taxon>eudicotyledons</taxon>
        <taxon>Gunneridae</taxon>
        <taxon>Pentapetalae</taxon>
        <taxon>rosids</taxon>
        <taxon>fabids</taxon>
        <taxon>Fabales</taxon>
        <taxon>Fabaceae</taxon>
        <taxon>Papilionoideae</taxon>
        <taxon>50 kb inversion clade</taxon>
        <taxon>NPAAA clade</taxon>
        <taxon>indigoferoid/millettioid clade</taxon>
        <taxon>Phaseoleae</taxon>
        <taxon>Mucuna</taxon>
    </lineage>
</organism>
<dbReference type="PANTHER" id="PTHR33223">
    <property type="entry name" value="CCHC-TYPE DOMAIN-CONTAINING PROTEIN"/>
    <property type="match status" value="1"/>
</dbReference>
<dbReference type="Proteomes" id="UP000257109">
    <property type="component" value="Unassembled WGS sequence"/>
</dbReference>
<gene>
    <name evidence="2" type="ORF">CR513_35406</name>
</gene>
<dbReference type="AlphaFoldDB" id="A0A371FZE3"/>
<sequence length="98" mass="10564">MTHGGPEKGIREGGRTLTIVGGGQDSSQEIDETQVPLNFREVVVEPFGGTQDPHAHLQAFQTQMYISGGIDKLSCKLFPGTLRGVAVQWMATLPARTI</sequence>